<dbReference type="OrthoDB" id="408373at2759"/>
<comment type="caution">
    <text evidence="2">The sequence shown here is derived from an EMBL/GenBank/DDBJ whole genome shotgun (WGS) entry which is preliminary data.</text>
</comment>
<dbReference type="InterPro" id="IPR029058">
    <property type="entry name" value="AB_hydrolase_fold"/>
</dbReference>
<dbReference type="Gene3D" id="3.40.50.1820">
    <property type="entry name" value="alpha/beta hydrolase"/>
    <property type="match status" value="1"/>
</dbReference>
<sequence>MKPAVFIVPGSYEGPKVFEPLADALRRRGFTTAHITSLKSTGTKPPDNPTLDDDIAAVAQDLSSVVDRAGEQGVIAVMHSVGGVIGSAALEGLGCSARKAAGKVGGVRKIVFIAASVFQQGMEPGLLPFMVVNEAEGTHTCRDPLTMLFHDIPADEAKAWARQLQPQPATGWAKPVKYCGWMDVPSVYILCEQDRLLPESLQEARAAAAGSDIVRLVGAGHMAQLSQTEEVARIISMQAE</sequence>
<dbReference type="SUPFAM" id="SSF53474">
    <property type="entry name" value="alpha/beta-Hydrolases"/>
    <property type="match status" value="1"/>
</dbReference>
<name>A0A8H4XDP8_9HYPO</name>
<dbReference type="EMBL" id="JABEYC010000973">
    <property type="protein sequence ID" value="KAF4971327.1"/>
    <property type="molecule type" value="Genomic_DNA"/>
</dbReference>
<organism evidence="2 3">
    <name type="scientific">Fusarium zealandicum</name>
    <dbReference type="NCBI Taxonomy" id="1053134"/>
    <lineage>
        <taxon>Eukaryota</taxon>
        <taxon>Fungi</taxon>
        <taxon>Dikarya</taxon>
        <taxon>Ascomycota</taxon>
        <taxon>Pezizomycotina</taxon>
        <taxon>Sordariomycetes</taxon>
        <taxon>Hypocreomycetidae</taxon>
        <taxon>Hypocreales</taxon>
        <taxon>Nectriaceae</taxon>
        <taxon>Fusarium</taxon>
        <taxon>Fusarium staphyleae species complex</taxon>
    </lineage>
</organism>
<protein>
    <recommendedName>
        <fullName evidence="1">AB hydrolase-1 domain-containing protein</fullName>
    </recommendedName>
</protein>
<dbReference type="InterPro" id="IPR052897">
    <property type="entry name" value="Sec-Metab_Biosynth_Hydrolase"/>
</dbReference>
<reference evidence="2" key="1">
    <citation type="journal article" date="2020" name="BMC Genomics">
        <title>Correction to: Identification and distribution of gene clusters required for synthesis of sphingolipid metabolism inhibitors in diverse species of the filamentous fungus Fusarium.</title>
        <authorList>
            <person name="Kim H.S."/>
            <person name="Lohmar J.M."/>
            <person name="Busman M."/>
            <person name="Brown D.W."/>
            <person name="Naumann T.A."/>
            <person name="Divon H.H."/>
            <person name="Lysoe E."/>
            <person name="Uhlig S."/>
            <person name="Proctor R.H."/>
        </authorList>
    </citation>
    <scope>NUCLEOTIDE SEQUENCE</scope>
    <source>
        <strain evidence="2">NRRL 22465</strain>
    </source>
</reference>
<dbReference type="InterPro" id="IPR000073">
    <property type="entry name" value="AB_hydrolase_1"/>
</dbReference>
<gene>
    <name evidence="2" type="ORF">FZEAL_9877</name>
</gene>
<feature type="domain" description="AB hydrolase-1" evidence="1">
    <location>
        <begin position="5"/>
        <end position="233"/>
    </location>
</feature>
<dbReference type="AlphaFoldDB" id="A0A8H4XDP8"/>
<dbReference type="Proteomes" id="UP000635477">
    <property type="component" value="Unassembled WGS sequence"/>
</dbReference>
<keyword evidence="3" id="KW-1185">Reference proteome</keyword>
<reference evidence="2" key="2">
    <citation type="submission" date="2020-05" db="EMBL/GenBank/DDBJ databases">
        <authorList>
            <person name="Kim H.-S."/>
            <person name="Proctor R.H."/>
            <person name="Brown D.W."/>
        </authorList>
    </citation>
    <scope>NUCLEOTIDE SEQUENCE</scope>
    <source>
        <strain evidence="2">NRRL 22465</strain>
    </source>
</reference>
<dbReference type="Pfam" id="PF12697">
    <property type="entry name" value="Abhydrolase_6"/>
    <property type="match status" value="1"/>
</dbReference>
<proteinExistence type="predicted"/>
<evidence type="ECO:0000313" key="2">
    <source>
        <dbReference type="EMBL" id="KAF4971327.1"/>
    </source>
</evidence>
<dbReference type="PANTHER" id="PTHR37017:SF3">
    <property type="entry name" value="AB HYDROLASE-1 DOMAIN-CONTAINING PROTEIN"/>
    <property type="match status" value="1"/>
</dbReference>
<evidence type="ECO:0000313" key="3">
    <source>
        <dbReference type="Proteomes" id="UP000635477"/>
    </source>
</evidence>
<evidence type="ECO:0000259" key="1">
    <source>
        <dbReference type="Pfam" id="PF12697"/>
    </source>
</evidence>
<accession>A0A8H4XDP8</accession>
<dbReference type="PANTHER" id="PTHR37017">
    <property type="entry name" value="AB HYDROLASE-1 DOMAIN-CONTAINING PROTEIN-RELATED"/>
    <property type="match status" value="1"/>
</dbReference>